<dbReference type="InterPro" id="IPR024633">
    <property type="entry name" value="DnaA_N_dom"/>
</dbReference>
<dbReference type="CDD" id="cd06571">
    <property type="entry name" value="Bac_DnaA_C"/>
    <property type="match status" value="1"/>
</dbReference>
<evidence type="ECO:0000256" key="3">
    <source>
        <dbReference type="ARBA" id="ARBA00022705"/>
    </source>
</evidence>
<feature type="region of interest" description="Domain IV, binds dsDNA" evidence="8">
    <location>
        <begin position="363"/>
        <end position="482"/>
    </location>
</feature>
<evidence type="ECO:0000256" key="11">
    <source>
        <dbReference type="RuleBase" id="RU004227"/>
    </source>
</evidence>
<dbReference type="HAMAP" id="MF_00377">
    <property type="entry name" value="DnaA_bact"/>
    <property type="match status" value="1"/>
</dbReference>
<proteinExistence type="inferred from homology"/>
<feature type="binding site" evidence="8">
    <location>
        <position position="188"/>
    </location>
    <ligand>
        <name>ATP</name>
        <dbReference type="ChEBI" id="CHEBI:30616"/>
    </ligand>
</feature>
<feature type="region of interest" description="Domain I, interacts with DnaA modulators" evidence="8">
    <location>
        <begin position="1"/>
        <end position="94"/>
    </location>
</feature>
<dbReference type="SMART" id="SM00760">
    <property type="entry name" value="Bac_DnaA_C"/>
    <property type="match status" value="1"/>
</dbReference>
<evidence type="ECO:0000256" key="1">
    <source>
        <dbReference type="ARBA" id="ARBA00006583"/>
    </source>
</evidence>
<dbReference type="GO" id="GO:0005737">
    <property type="term" value="C:cytoplasm"/>
    <property type="evidence" value="ECO:0007669"/>
    <property type="project" value="UniProtKB-SubCell"/>
</dbReference>
<feature type="binding site" evidence="8">
    <location>
        <position position="190"/>
    </location>
    <ligand>
        <name>ATP</name>
        <dbReference type="ChEBI" id="CHEBI:30616"/>
    </ligand>
</feature>
<dbReference type="GO" id="GO:0006275">
    <property type="term" value="P:regulation of DNA replication"/>
    <property type="evidence" value="ECO:0007669"/>
    <property type="project" value="UniProtKB-UniRule"/>
</dbReference>
<dbReference type="SUPFAM" id="SSF48295">
    <property type="entry name" value="TrpR-like"/>
    <property type="match status" value="1"/>
</dbReference>
<dbReference type="AlphaFoldDB" id="A0A7W6CVG4"/>
<dbReference type="NCBIfam" id="TIGR00362">
    <property type="entry name" value="DnaA"/>
    <property type="match status" value="1"/>
</dbReference>
<dbReference type="InterPro" id="IPR013159">
    <property type="entry name" value="DnaA_C"/>
</dbReference>
<dbReference type="InterPro" id="IPR013317">
    <property type="entry name" value="DnaA_dom"/>
</dbReference>
<comment type="subunit">
    <text evidence="8">Oligomerizes as a right-handed, spiral filament on DNA at oriC.</text>
</comment>
<dbReference type="GO" id="GO:0008289">
    <property type="term" value="F:lipid binding"/>
    <property type="evidence" value="ECO:0007669"/>
    <property type="project" value="UniProtKB-KW"/>
</dbReference>
<dbReference type="InterPro" id="IPR038454">
    <property type="entry name" value="DnaA_N_sf"/>
</dbReference>
<keyword evidence="2 8" id="KW-0963">Cytoplasm</keyword>
<dbReference type="PANTHER" id="PTHR30050">
    <property type="entry name" value="CHROMOSOMAL REPLICATION INITIATOR PROTEIN DNAA"/>
    <property type="match status" value="1"/>
</dbReference>
<dbReference type="CDD" id="cd00009">
    <property type="entry name" value="AAA"/>
    <property type="match status" value="1"/>
</dbReference>
<dbReference type="InterPro" id="IPR010921">
    <property type="entry name" value="Trp_repressor/repl_initiator"/>
</dbReference>
<comment type="function">
    <text evidence="8 10">Plays an essential role in the initiation and regulation of chromosomal replication. ATP-DnaA binds to the origin of replication (oriC) to initiate formation of the DNA replication initiation complex once per cell cycle. Binds the DnaA box (a 9 base pair repeat at the origin) and separates the double-stranded (ds)DNA. Forms a right-handed helical filament on oriC DNA; dsDNA binds to the exterior of the filament while single-stranded (ss)DNA is stabiized in the filament's interior. The ATP-DnaA-oriC complex binds and stabilizes one strand of the AT-rich DNA unwinding element (DUE), permitting loading of DNA polymerase. After initiation quickly degrades to an ADP-DnaA complex that is not apt for DNA replication. Binds acidic phospholipids.</text>
</comment>
<comment type="similarity">
    <text evidence="1 8 11">Belongs to the DnaA family.</text>
</comment>
<feature type="binding site" evidence="8">
    <location>
        <position position="189"/>
    </location>
    <ligand>
        <name>ATP</name>
        <dbReference type="ChEBI" id="CHEBI:30616"/>
    </ligand>
</feature>
<dbReference type="InterPro" id="IPR018312">
    <property type="entry name" value="Chromosome_initiator_DnaA_CS"/>
</dbReference>
<feature type="binding site" evidence="8">
    <location>
        <position position="186"/>
    </location>
    <ligand>
        <name>ATP</name>
        <dbReference type="ChEBI" id="CHEBI:30616"/>
    </ligand>
</feature>
<dbReference type="InterPro" id="IPR020591">
    <property type="entry name" value="Chromosome_initiator_DnaA-like"/>
</dbReference>
<evidence type="ECO:0000256" key="7">
    <source>
        <dbReference type="ARBA" id="ARBA00023125"/>
    </source>
</evidence>
<dbReference type="Gene3D" id="1.10.1750.10">
    <property type="match status" value="1"/>
</dbReference>
<dbReference type="InterPro" id="IPR027417">
    <property type="entry name" value="P-loop_NTPase"/>
</dbReference>
<dbReference type="InterPro" id="IPR001957">
    <property type="entry name" value="Chromosome_initiator_DnaA"/>
</dbReference>
<evidence type="ECO:0000259" key="12">
    <source>
        <dbReference type="SMART" id="SM00382"/>
    </source>
</evidence>
<keyword evidence="3 8" id="KW-0235">DNA replication</keyword>
<evidence type="ECO:0000256" key="10">
    <source>
        <dbReference type="RuleBase" id="RU000577"/>
    </source>
</evidence>
<dbReference type="Pfam" id="PF11638">
    <property type="entry name" value="DnaA_N"/>
    <property type="match status" value="1"/>
</dbReference>
<dbReference type="Gene3D" id="3.30.300.180">
    <property type="match status" value="1"/>
</dbReference>
<dbReference type="GO" id="GO:0005524">
    <property type="term" value="F:ATP binding"/>
    <property type="evidence" value="ECO:0007669"/>
    <property type="project" value="UniProtKB-UniRule"/>
</dbReference>
<dbReference type="Pfam" id="PF08299">
    <property type="entry name" value="Bac_DnaA_C"/>
    <property type="match status" value="1"/>
</dbReference>
<protein>
    <recommendedName>
        <fullName evidence="8 9">Chromosomal replication initiator protein DnaA</fullName>
    </recommendedName>
</protein>
<feature type="domain" description="Chromosomal replication initiator DnaA C-terminal" evidence="13">
    <location>
        <begin position="390"/>
        <end position="459"/>
    </location>
</feature>
<dbReference type="SMART" id="SM00382">
    <property type="entry name" value="AAA"/>
    <property type="match status" value="1"/>
</dbReference>
<comment type="subcellular location">
    <subcellularLocation>
        <location evidence="8">Cytoplasm</location>
    </subcellularLocation>
</comment>
<reference evidence="14 15" key="1">
    <citation type="submission" date="2020-08" db="EMBL/GenBank/DDBJ databases">
        <title>Genomic Encyclopedia of Type Strains, Phase IV (KMG-IV): sequencing the most valuable type-strain genomes for metagenomic binning, comparative biology and taxonomic classification.</title>
        <authorList>
            <person name="Goeker M."/>
        </authorList>
    </citation>
    <scope>NUCLEOTIDE SEQUENCE [LARGE SCALE GENOMIC DNA]</scope>
    <source>
        <strain evidence="14 15">DSM 26575</strain>
    </source>
</reference>
<gene>
    <name evidence="8" type="primary">dnaA</name>
    <name evidence="14" type="ORF">GGQ67_004652</name>
</gene>
<sequence>MKNDGILFDRASARLKAQVGPDVYASWFGRLKLHSVSKSVVRLTVPTTFLKSWINNRYLDLITGIFQAEDAEILKVEILVRTAARATGKPEEAPVQEPTSSVAPIRRPVAQQAGQIVQQAVSAASAARPATSGQPLFGSPLDNRFTFDTFVEGSSNRVALAAAKTIAEAGQGAVRFNPLFVHSTVGLGKTHLLQAIANAAVQNPRQLRVVYLTAEYFMWRFATAIRDNDALTLKDSLRNIDLLIIDDMQFLQGKMIQHEFCHLLNMLLDSAKQVVVAADRAPWELESLDPRVRSRLQGGVAIELDGPDYEMRLEILQRRLDVARADDPSLEMSSELLNHVARSITASGRELEGAFNQLLFRRSFEPNLTVERVDELLAHLVGSGEPRRVRIEDIQRIVARHYNVSRQELVSNRRTRVIVKPRQIAMYLAKTLTPRSFPEIGRRFGGRDHTTVLHAVRKIEELISGDSKLSHEIELLKRLINE</sequence>
<name>A0A7W6CVG4_9HYPH</name>
<dbReference type="GO" id="GO:0006270">
    <property type="term" value="P:DNA replication initiation"/>
    <property type="evidence" value="ECO:0007669"/>
    <property type="project" value="UniProtKB-UniRule"/>
</dbReference>
<keyword evidence="15" id="KW-1185">Reference proteome</keyword>
<dbReference type="PROSITE" id="PS01008">
    <property type="entry name" value="DNAA"/>
    <property type="match status" value="1"/>
</dbReference>
<evidence type="ECO:0000313" key="14">
    <source>
        <dbReference type="EMBL" id="MBB3966959.1"/>
    </source>
</evidence>
<keyword evidence="5 8" id="KW-0067">ATP-binding</keyword>
<keyword evidence="7 8" id="KW-0238">DNA-binding</keyword>
<evidence type="ECO:0000256" key="6">
    <source>
        <dbReference type="ARBA" id="ARBA00023121"/>
    </source>
</evidence>
<evidence type="ECO:0000256" key="5">
    <source>
        <dbReference type="ARBA" id="ARBA00022840"/>
    </source>
</evidence>
<dbReference type="SUPFAM" id="SSF52540">
    <property type="entry name" value="P-loop containing nucleoside triphosphate hydrolases"/>
    <property type="match status" value="1"/>
</dbReference>
<comment type="caution">
    <text evidence="8">Lacks conserved residue(s) required for the propagation of feature annotation.</text>
</comment>
<keyword evidence="6 8" id="KW-0446">Lipid-binding</keyword>
<keyword evidence="4 8" id="KW-0547">Nucleotide-binding</keyword>
<evidence type="ECO:0000259" key="13">
    <source>
        <dbReference type="SMART" id="SM00760"/>
    </source>
</evidence>
<dbReference type="Gene3D" id="1.10.8.60">
    <property type="match status" value="1"/>
</dbReference>
<evidence type="ECO:0000256" key="9">
    <source>
        <dbReference type="NCBIfam" id="TIGR00362"/>
    </source>
</evidence>
<dbReference type="Gene3D" id="3.40.50.300">
    <property type="entry name" value="P-loop containing nucleotide triphosphate hydrolases"/>
    <property type="match status" value="1"/>
</dbReference>
<accession>A0A7W6CVG4</accession>
<dbReference type="Proteomes" id="UP000582090">
    <property type="component" value="Unassembled WGS sequence"/>
</dbReference>
<dbReference type="InterPro" id="IPR003593">
    <property type="entry name" value="AAA+_ATPase"/>
</dbReference>
<dbReference type="GO" id="GO:0003688">
    <property type="term" value="F:DNA replication origin binding"/>
    <property type="evidence" value="ECO:0007669"/>
    <property type="project" value="UniProtKB-UniRule"/>
</dbReference>
<evidence type="ECO:0000256" key="2">
    <source>
        <dbReference type="ARBA" id="ARBA00022490"/>
    </source>
</evidence>
<dbReference type="FunFam" id="1.10.1750.10:FF:000002">
    <property type="entry name" value="Chromosomal replication initiator protein DnaA"/>
    <property type="match status" value="1"/>
</dbReference>
<dbReference type="GO" id="GO:0005886">
    <property type="term" value="C:plasma membrane"/>
    <property type="evidence" value="ECO:0007669"/>
    <property type="project" value="TreeGrafter"/>
</dbReference>
<comment type="caution">
    <text evidence="14">The sequence shown here is derived from an EMBL/GenBank/DDBJ whole genome shotgun (WGS) entry which is preliminary data.</text>
</comment>
<dbReference type="Pfam" id="PF00308">
    <property type="entry name" value="Bac_DnaA"/>
    <property type="match status" value="1"/>
</dbReference>
<organism evidence="14 15">
    <name type="scientific">Rhizobium metallidurans</name>
    <dbReference type="NCBI Taxonomy" id="1265931"/>
    <lineage>
        <taxon>Bacteria</taxon>
        <taxon>Pseudomonadati</taxon>
        <taxon>Pseudomonadota</taxon>
        <taxon>Alphaproteobacteria</taxon>
        <taxon>Hyphomicrobiales</taxon>
        <taxon>Rhizobiaceae</taxon>
        <taxon>Rhizobium/Agrobacterium group</taxon>
        <taxon>Rhizobium</taxon>
    </lineage>
</organism>
<dbReference type="PANTHER" id="PTHR30050:SF2">
    <property type="entry name" value="CHROMOSOMAL REPLICATION INITIATOR PROTEIN DNAA"/>
    <property type="match status" value="1"/>
</dbReference>
<feature type="domain" description="AAA+ ATPase" evidence="12">
    <location>
        <begin position="175"/>
        <end position="303"/>
    </location>
</feature>
<evidence type="ECO:0000256" key="8">
    <source>
        <dbReference type="HAMAP-Rule" id="MF_00377"/>
    </source>
</evidence>
<evidence type="ECO:0000256" key="4">
    <source>
        <dbReference type="ARBA" id="ARBA00022741"/>
    </source>
</evidence>
<comment type="domain">
    <text evidence="8">Domain I is involved in oligomerization and binding regulators, domain II is flexibile and of varying length in different bacteria, domain III forms the AAA+ region, while domain IV binds dsDNA.</text>
</comment>
<dbReference type="EMBL" id="JACIDW010000026">
    <property type="protein sequence ID" value="MBB3966959.1"/>
    <property type="molecule type" value="Genomic_DNA"/>
</dbReference>
<dbReference type="PRINTS" id="PR00051">
    <property type="entry name" value="DNAA"/>
</dbReference>
<evidence type="ECO:0000313" key="15">
    <source>
        <dbReference type="Proteomes" id="UP000582090"/>
    </source>
</evidence>